<organism evidence="1 2">
    <name type="scientific">Maricaulis maris</name>
    <dbReference type="NCBI Taxonomy" id="74318"/>
    <lineage>
        <taxon>Bacteria</taxon>
        <taxon>Pseudomonadati</taxon>
        <taxon>Pseudomonadota</taxon>
        <taxon>Alphaproteobacteria</taxon>
        <taxon>Maricaulales</taxon>
        <taxon>Maricaulaceae</taxon>
        <taxon>Maricaulis</taxon>
    </lineage>
</organism>
<dbReference type="OrthoDB" id="6388191at2"/>
<accession>A0A495D1M0</accession>
<comment type="caution">
    <text evidence="1">The sequence shown here is derived from an EMBL/GenBank/DDBJ whole genome shotgun (WGS) entry which is preliminary data.</text>
</comment>
<dbReference type="Proteomes" id="UP000273675">
    <property type="component" value="Unassembled WGS sequence"/>
</dbReference>
<sequence length="352" mass="38605">MEFDFLYDSTALTGLINRVPNRFGLVGSLGIFASEGIGSTKVEVREEEGSLTVLNHRPRGSGAQVNERKRGKTRVIQAGHFELEDLITPQDVQDRLAVIGREKTPEAVEDLVAKLLISMANKHYITLEWNRVGALSGIVLDGDGTTELVNLFDEFSIVEKVVDFALDSDTTKVLEKCEEVTDHIGRNLKGETMTEVEGICGTTFFNSFVQHANVEKYYQNWQAAAALANPDRNKQGGNWGRTFEFGGLRLIEYKGTAPLSTGSSTPFIAASECRFYPVGTTETFATYFAPPDTLDAANALAELHSDPDFGGEAQMFASPDILKHGKGVEIYTESNPISICRRPELLVKGTVT</sequence>
<evidence type="ECO:0000313" key="1">
    <source>
        <dbReference type="EMBL" id="RKQ95426.1"/>
    </source>
</evidence>
<protein>
    <submittedName>
        <fullName evidence="1">Major capsid protein E</fullName>
    </submittedName>
</protein>
<reference evidence="1 2" key="1">
    <citation type="submission" date="2018-10" db="EMBL/GenBank/DDBJ databases">
        <title>Genomic Encyclopedia of Type Strains, Phase IV (KMG-IV): sequencing the most valuable type-strain genomes for metagenomic binning, comparative biology and taxonomic classification.</title>
        <authorList>
            <person name="Goeker M."/>
        </authorList>
    </citation>
    <scope>NUCLEOTIDE SEQUENCE [LARGE SCALE GENOMIC DNA]</scope>
    <source>
        <strain evidence="1 2">DSM 4734</strain>
    </source>
</reference>
<proteinExistence type="predicted"/>
<name>A0A495D1M0_9PROT</name>
<dbReference type="RefSeq" id="WP_121211922.1">
    <property type="nucleotide sequence ID" value="NZ_RBIM01000006.1"/>
</dbReference>
<dbReference type="AlphaFoldDB" id="A0A495D1M0"/>
<dbReference type="InterPro" id="IPR005564">
    <property type="entry name" value="Major_capsid_GpE"/>
</dbReference>
<gene>
    <name evidence="1" type="ORF">C7435_2528</name>
</gene>
<evidence type="ECO:0000313" key="2">
    <source>
        <dbReference type="Proteomes" id="UP000273675"/>
    </source>
</evidence>
<dbReference type="EMBL" id="RBIM01000006">
    <property type="protein sequence ID" value="RKQ95426.1"/>
    <property type="molecule type" value="Genomic_DNA"/>
</dbReference>
<dbReference type="Pfam" id="PF03864">
    <property type="entry name" value="Phage_cap_E"/>
    <property type="match status" value="1"/>
</dbReference>